<evidence type="ECO:0000256" key="8">
    <source>
        <dbReference type="ARBA" id="ARBA00022989"/>
    </source>
</evidence>
<evidence type="ECO:0000256" key="6">
    <source>
        <dbReference type="ARBA" id="ARBA00022719"/>
    </source>
</evidence>
<gene>
    <name evidence="13" type="primary">ndhC</name>
    <name evidence="11" type="synonym">nuoA</name>
    <name evidence="13" type="ORF">KK078_24410</name>
</gene>
<dbReference type="RefSeq" id="WP_254092949.1">
    <property type="nucleotide sequence ID" value="NZ_JAHESC010000046.1"/>
</dbReference>
<dbReference type="Gene3D" id="1.20.58.1610">
    <property type="entry name" value="NADH:ubiquinone/plastoquinone oxidoreductase, chain 3"/>
    <property type="match status" value="1"/>
</dbReference>
<dbReference type="Proteomes" id="UP001319180">
    <property type="component" value="Unassembled WGS sequence"/>
</dbReference>
<keyword evidence="4 11" id="KW-1003">Cell membrane</keyword>
<dbReference type="EMBL" id="JAHESC010000046">
    <property type="protein sequence ID" value="MBT1689727.1"/>
    <property type="molecule type" value="Genomic_DNA"/>
</dbReference>
<dbReference type="InterPro" id="IPR038430">
    <property type="entry name" value="NDAH_ubi_oxred_su3_sf"/>
</dbReference>
<feature type="transmembrane region" description="Helical" evidence="11">
    <location>
        <begin position="91"/>
        <end position="114"/>
    </location>
</feature>
<evidence type="ECO:0000313" key="14">
    <source>
        <dbReference type="Proteomes" id="UP001319180"/>
    </source>
</evidence>
<evidence type="ECO:0000256" key="7">
    <source>
        <dbReference type="ARBA" id="ARBA00022967"/>
    </source>
</evidence>
<evidence type="ECO:0000256" key="10">
    <source>
        <dbReference type="ARBA" id="ARBA00023136"/>
    </source>
</evidence>
<dbReference type="Pfam" id="PF00507">
    <property type="entry name" value="Oxidored_q4"/>
    <property type="match status" value="1"/>
</dbReference>
<keyword evidence="7 11" id="KW-1278">Translocase</keyword>
<comment type="function">
    <text evidence="11">NDH-1 shuttles electrons from NADH, via FMN and iron-sulfur (Fe-S) centers, to quinones in the respiratory chain. The immediate electron acceptor for the enzyme in this species is believed to be a menaquinone. Couples the redox reaction to proton translocation (for every two electrons transferred, four hydrogen ions are translocated across the cytoplasmic membrane), and thus conserves the redox energy in a proton gradient.</text>
</comment>
<comment type="catalytic activity">
    <reaction evidence="11 12">
        <text>a quinone + NADH + 5 H(+)(in) = a quinol + NAD(+) + 4 H(+)(out)</text>
        <dbReference type="Rhea" id="RHEA:57888"/>
        <dbReference type="ChEBI" id="CHEBI:15378"/>
        <dbReference type="ChEBI" id="CHEBI:24646"/>
        <dbReference type="ChEBI" id="CHEBI:57540"/>
        <dbReference type="ChEBI" id="CHEBI:57945"/>
        <dbReference type="ChEBI" id="CHEBI:132124"/>
    </reaction>
</comment>
<dbReference type="PANTHER" id="PTHR11058">
    <property type="entry name" value="NADH-UBIQUINONE OXIDOREDUCTASE CHAIN 3"/>
    <property type="match status" value="1"/>
</dbReference>
<evidence type="ECO:0000256" key="9">
    <source>
        <dbReference type="ARBA" id="ARBA00023027"/>
    </source>
</evidence>
<evidence type="ECO:0000256" key="12">
    <source>
        <dbReference type="RuleBase" id="RU003639"/>
    </source>
</evidence>
<comment type="similarity">
    <text evidence="2 11 12">Belongs to the complex I subunit 3 family.</text>
</comment>
<dbReference type="GO" id="GO:0030964">
    <property type="term" value="C:NADH dehydrogenase complex"/>
    <property type="evidence" value="ECO:0007669"/>
    <property type="project" value="TreeGrafter"/>
</dbReference>
<evidence type="ECO:0000313" key="13">
    <source>
        <dbReference type="EMBL" id="MBT1689727.1"/>
    </source>
</evidence>
<dbReference type="EC" id="7.1.1.-" evidence="11"/>
<dbReference type="GO" id="GO:0005886">
    <property type="term" value="C:plasma membrane"/>
    <property type="evidence" value="ECO:0007669"/>
    <property type="project" value="UniProtKB-SubCell"/>
</dbReference>
<dbReference type="InterPro" id="IPR000440">
    <property type="entry name" value="NADH_UbQ/plastoQ_OxRdtase_su3"/>
</dbReference>
<protein>
    <recommendedName>
        <fullName evidence="11">NADH-quinone oxidoreductase subunit A</fullName>
        <ecNumber evidence="11">7.1.1.-</ecNumber>
    </recommendedName>
    <alternativeName>
        <fullName evidence="11">NADH dehydrogenase I subunit A</fullName>
    </alternativeName>
    <alternativeName>
        <fullName evidence="11">NDH-1 subunit A</fullName>
    </alternativeName>
    <alternativeName>
        <fullName evidence="11">NUO1</fullName>
    </alternativeName>
</protein>
<accession>A0AAP2DHZ3</accession>
<sequence>MENVAVEQYLPIGLMFLFALGFVVVTMAATHLLGPKRKSQVKLEAFECGIESKGNARIPFNIKYFLVAILFVLFDVEVIFMYPWAVNFKHLGLLGFIEMVTFMVLLLVGFFYLLKKGALKWED</sequence>
<feature type="transmembrane region" description="Helical" evidence="11">
    <location>
        <begin position="12"/>
        <end position="33"/>
    </location>
</feature>
<keyword evidence="6 11" id="KW-0874">Quinone</keyword>
<keyword evidence="8 11" id="KW-1133">Transmembrane helix</keyword>
<evidence type="ECO:0000256" key="1">
    <source>
        <dbReference type="ARBA" id="ARBA00004141"/>
    </source>
</evidence>
<evidence type="ECO:0000256" key="11">
    <source>
        <dbReference type="HAMAP-Rule" id="MF_01394"/>
    </source>
</evidence>
<keyword evidence="10 11" id="KW-0472">Membrane</keyword>
<comment type="subcellular location">
    <subcellularLocation>
        <location evidence="11 12">Cell membrane</location>
        <topology evidence="11 12">Multi-pass membrane protein</topology>
    </subcellularLocation>
    <subcellularLocation>
        <location evidence="1">Membrane</location>
        <topology evidence="1">Multi-pass membrane protein</topology>
    </subcellularLocation>
</comment>
<evidence type="ECO:0000256" key="3">
    <source>
        <dbReference type="ARBA" id="ARBA00022448"/>
    </source>
</evidence>
<dbReference type="GO" id="GO:0048038">
    <property type="term" value="F:quinone binding"/>
    <property type="evidence" value="ECO:0007669"/>
    <property type="project" value="UniProtKB-KW"/>
</dbReference>
<feature type="transmembrane region" description="Helical" evidence="11">
    <location>
        <begin position="64"/>
        <end position="85"/>
    </location>
</feature>
<dbReference type="GO" id="GO:0050136">
    <property type="term" value="F:NADH dehydrogenase (quinone) (non-electrogenic) activity"/>
    <property type="evidence" value="ECO:0007669"/>
    <property type="project" value="UniProtKB-UniRule"/>
</dbReference>
<organism evidence="13 14">
    <name type="scientific">Dawidia soli</name>
    <dbReference type="NCBI Taxonomy" id="2782352"/>
    <lineage>
        <taxon>Bacteria</taxon>
        <taxon>Pseudomonadati</taxon>
        <taxon>Bacteroidota</taxon>
        <taxon>Cytophagia</taxon>
        <taxon>Cytophagales</taxon>
        <taxon>Chryseotaleaceae</taxon>
        <taxon>Dawidia</taxon>
    </lineage>
</organism>
<name>A0AAP2DHZ3_9BACT</name>
<evidence type="ECO:0000256" key="5">
    <source>
        <dbReference type="ARBA" id="ARBA00022692"/>
    </source>
</evidence>
<dbReference type="HAMAP" id="MF_01394">
    <property type="entry name" value="NDH1_NuoA"/>
    <property type="match status" value="1"/>
</dbReference>
<comment type="subunit">
    <text evidence="11">NDH-1 is composed of 14 different subunits. Subunits NuoA, H, J, K, L, M, N constitute the membrane sector of the complex.</text>
</comment>
<keyword evidence="5 11" id="KW-0812">Transmembrane</keyword>
<keyword evidence="9 11" id="KW-0520">NAD</keyword>
<comment type="caution">
    <text evidence="13">The sequence shown here is derived from an EMBL/GenBank/DDBJ whole genome shotgun (WGS) entry which is preliminary data.</text>
</comment>
<proteinExistence type="inferred from homology"/>
<keyword evidence="14" id="KW-1185">Reference proteome</keyword>
<dbReference type="InterPro" id="IPR023043">
    <property type="entry name" value="NAD(P)H_OxRDtase_bac/plastid"/>
</dbReference>
<keyword evidence="13" id="KW-0560">Oxidoreductase</keyword>
<dbReference type="PANTHER" id="PTHR11058:SF22">
    <property type="entry name" value="NADH-QUINONE OXIDOREDUCTASE SUBUNIT A"/>
    <property type="match status" value="1"/>
</dbReference>
<reference evidence="13 14" key="1">
    <citation type="submission" date="2021-05" db="EMBL/GenBank/DDBJ databases">
        <title>A Polyphasic approach of four new species of the genus Ohtaekwangia: Ohtaekwangia histidinii sp. nov., Ohtaekwangia cretensis sp. nov., Ohtaekwangia indiensis sp. nov., Ohtaekwangia reichenbachii sp. nov. from diverse environment.</title>
        <authorList>
            <person name="Octaviana S."/>
        </authorList>
    </citation>
    <scope>NUCLEOTIDE SEQUENCE [LARGE SCALE GENOMIC DNA]</scope>
    <source>
        <strain evidence="13 14">PWU37</strain>
    </source>
</reference>
<evidence type="ECO:0000256" key="2">
    <source>
        <dbReference type="ARBA" id="ARBA00008472"/>
    </source>
</evidence>
<dbReference type="GO" id="GO:0008137">
    <property type="term" value="F:NADH dehydrogenase (ubiquinone) activity"/>
    <property type="evidence" value="ECO:0007669"/>
    <property type="project" value="InterPro"/>
</dbReference>
<evidence type="ECO:0000256" key="4">
    <source>
        <dbReference type="ARBA" id="ARBA00022475"/>
    </source>
</evidence>
<keyword evidence="3 11" id="KW-0813">Transport</keyword>
<dbReference type="AlphaFoldDB" id="A0AAP2DHZ3"/>